<protein>
    <submittedName>
        <fullName evidence="2">Uncharacterized protein</fullName>
    </submittedName>
</protein>
<dbReference type="OrthoDB" id="408095at2759"/>
<gene>
    <name evidence="2" type="ORF">C1SCF055_LOCUS35741</name>
</gene>
<evidence type="ECO:0000313" key="4">
    <source>
        <dbReference type="Proteomes" id="UP001152797"/>
    </source>
</evidence>
<evidence type="ECO:0000313" key="3">
    <source>
        <dbReference type="EMBL" id="CAL4797783.1"/>
    </source>
</evidence>
<reference evidence="2" key="1">
    <citation type="submission" date="2022-10" db="EMBL/GenBank/DDBJ databases">
        <authorList>
            <person name="Chen Y."/>
            <person name="Dougan E. K."/>
            <person name="Chan C."/>
            <person name="Rhodes N."/>
            <person name="Thang M."/>
        </authorList>
    </citation>
    <scope>NUCLEOTIDE SEQUENCE</scope>
</reference>
<name>A0A9P1DJ25_9DINO</name>
<reference evidence="3 4" key="2">
    <citation type="submission" date="2024-05" db="EMBL/GenBank/DDBJ databases">
        <authorList>
            <person name="Chen Y."/>
            <person name="Shah S."/>
            <person name="Dougan E. K."/>
            <person name="Thang M."/>
            <person name="Chan C."/>
        </authorList>
    </citation>
    <scope>NUCLEOTIDE SEQUENCE [LARGE SCALE GENOMIC DNA]</scope>
</reference>
<organism evidence="2">
    <name type="scientific">Cladocopium goreaui</name>
    <dbReference type="NCBI Taxonomy" id="2562237"/>
    <lineage>
        <taxon>Eukaryota</taxon>
        <taxon>Sar</taxon>
        <taxon>Alveolata</taxon>
        <taxon>Dinophyceae</taxon>
        <taxon>Suessiales</taxon>
        <taxon>Symbiodiniaceae</taxon>
        <taxon>Cladocopium</taxon>
    </lineage>
</organism>
<evidence type="ECO:0000256" key="1">
    <source>
        <dbReference type="SAM" id="MobiDB-lite"/>
    </source>
</evidence>
<accession>A0A9P1DJ25</accession>
<evidence type="ECO:0000313" key="2">
    <source>
        <dbReference type="EMBL" id="CAI4010471.1"/>
    </source>
</evidence>
<dbReference type="EMBL" id="CAMXCT010004824">
    <property type="protein sequence ID" value="CAI4010471.1"/>
    <property type="molecule type" value="Genomic_DNA"/>
</dbReference>
<dbReference type="AlphaFoldDB" id="A0A9P1DJ25"/>
<proteinExistence type="predicted"/>
<comment type="caution">
    <text evidence="2">The sequence shown here is derived from an EMBL/GenBank/DDBJ whole genome shotgun (WGS) entry which is preliminary data.</text>
</comment>
<dbReference type="EMBL" id="CAMXCT020004824">
    <property type="protein sequence ID" value="CAL1163846.1"/>
    <property type="molecule type" value="Genomic_DNA"/>
</dbReference>
<dbReference type="EMBL" id="CAMXCT030004824">
    <property type="protein sequence ID" value="CAL4797783.1"/>
    <property type="molecule type" value="Genomic_DNA"/>
</dbReference>
<sequence length="324" mass="35718">MFINHTHTDLGNRLPPAVLEKAKGRRHNRQIIAELFEQWLSAGEDWMRSSLVCNASRSLQQRRRGKYVMLEMKVLKARYGNGIAKQILQEKKEMEDKKDPSDPVVYWMKHPDIPHEDHEMVRVFDSMVYEDEVSDDLTMGVSATGELDASQTRQVMQVAVAGDIGRFQSAGLGLQPGGAVPGGSPPAPVEKPKKVVPLSKQLTNKISSSSTKLTELMAWEAKVTDNTVLSATLLNGFKSELTARKEAISNAKTSLETSYAKTLGKTEQQLQEDQGLVNEITTNIAAIESAFNSFNGTIKTIKMSIDPQPKREPKAKAKAKAAAA</sequence>
<dbReference type="Proteomes" id="UP001152797">
    <property type="component" value="Unassembled WGS sequence"/>
</dbReference>
<keyword evidence="4" id="KW-1185">Reference proteome</keyword>
<feature type="region of interest" description="Disordered" evidence="1">
    <location>
        <begin position="304"/>
        <end position="324"/>
    </location>
</feature>